<feature type="compositionally biased region" description="Low complexity" evidence="1">
    <location>
        <begin position="87"/>
        <end position="110"/>
    </location>
</feature>
<feature type="region of interest" description="Disordered" evidence="1">
    <location>
        <begin position="28"/>
        <end position="122"/>
    </location>
</feature>
<name>Q9TZA1_CAEEL</name>
<dbReference type="PaxDb" id="6239-E02H9.7.1"/>
<gene>
    <name evidence="3" type="ORF">CELE_E02H9.7</name>
    <name evidence="3 5" type="ORF">E02H9.7</name>
</gene>
<accession>Q9TZA1</accession>
<evidence type="ECO:0000313" key="4">
    <source>
        <dbReference type="Proteomes" id="UP000001940"/>
    </source>
</evidence>
<dbReference type="PROSITE" id="PS51257">
    <property type="entry name" value="PROKAR_LIPOPROTEIN"/>
    <property type="match status" value="1"/>
</dbReference>
<protein>
    <submittedName>
        <fullName evidence="3">Secreted protein</fullName>
    </submittedName>
</protein>
<proteinExistence type="predicted"/>
<evidence type="ECO:0000256" key="2">
    <source>
        <dbReference type="SAM" id="SignalP"/>
    </source>
</evidence>
<sequence>MRASVLISIVLGLSCAQDFSAFSVVSSTTDDASTTPAPETSTPEINLSEEEGSTTPVQETLYGGEASSEEEGSITPVTDKPAEEEASSTSTMAFSTTSTTVEVTTTQSTSRLTGAPEDSDSKASSSLFVFPIILGTVLFAITF</sequence>
<feature type="chain" id="PRO_5004334029" evidence="2">
    <location>
        <begin position="17"/>
        <end position="143"/>
    </location>
</feature>
<keyword evidence="4" id="KW-1185">Reference proteome</keyword>
<dbReference type="AlphaFoldDB" id="Q9TZA1"/>
<dbReference type="InParanoid" id="Q9TZA1"/>
<dbReference type="HOGENOM" id="CLU_1807946_0_0_1"/>
<dbReference type="STRING" id="6239.E02H9.7.1"/>
<evidence type="ECO:0000313" key="5">
    <source>
        <dbReference type="WormBase" id="E02H9.7"/>
    </source>
</evidence>
<evidence type="ECO:0000313" key="3">
    <source>
        <dbReference type="EMBL" id="CCD68639.1"/>
    </source>
</evidence>
<dbReference type="Proteomes" id="UP000001940">
    <property type="component" value="Chromosome III"/>
</dbReference>
<organism evidence="3 4">
    <name type="scientific">Caenorhabditis elegans</name>
    <dbReference type="NCBI Taxonomy" id="6239"/>
    <lineage>
        <taxon>Eukaryota</taxon>
        <taxon>Metazoa</taxon>
        <taxon>Ecdysozoa</taxon>
        <taxon>Nematoda</taxon>
        <taxon>Chromadorea</taxon>
        <taxon>Rhabditida</taxon>
        <taxon>Rhabditina</taxon>
        <taxon>Rhabditomorpha</taxon>
        <taxon>Rhabditoidea</taxon>
        <taxon>Rhabditidae</taxon>
        <taxon>Peloderinae</taxon>
        <taxon>Caenorhabditis</taxon>
    </lineage>
</organism>
<dbReference type="WormBase" id="E02H9.7">
    <property type="protein sequence ID" value="CE41628"/>
    <property type="gene ID" value="WBGene00017105"/>
</dbReference>
<dbReference type="AGR" id="WB:WBGene00017105"/>
<feature type="compositionally biased region" description="Low complexity" evidence="1">
    <location>
        <begin position="28"/>
        <end position="44"/>
    </location>
</feature>
<feature type="signal peptide" evidence="2">
    <location>
        <begin position="1"/>
        <end position="16"/>
    </location>
</feature>
<reference evidence="3 4" key="1">
    <citation type="journal article" date="1998" name="Science">
        <title>Genome sequence of the nematode C. elegans: a platform for investigating biology.</title>
        <authorList>
            <consortium name="The C. elegans sequencing consortium"/>
            <person name="Sulson J.E."/>
            <person name="Waterston R."/>
        </authorList>
    </citation>
    <scope>NUCLEOTIDE SEQUENCE [LARGE SCALE GENOMIC DNA]</scope>
    <source>
        <strain evidence="3 4">Bristol N2</strain>
    </source>
</reference>
<keyword evidence="2" id="KW-0732">Signal</keyword>
<evidence type="ECO:0000256" key="1">
    <source>
        <dbReference type="SAM" id="MobiDB-lite"/>
    </source>
</evidence>
<dbReference type="EMBL" id="BX284603">
    <property type="protein sequence ID" value="CCD68639.1"/>
    <property type="molecule type" value="Genomic_DNA"/>
</dbReference>
<dbReference type="UCSC" id="E02H9.7">
    <property type="organism name" value="c. elegans"/>
</dbReference>
<dbReference type="Bgee" id="WBGene00017105">
    <property type="expression patterns" value="Expressed in adult organism and 2 other cell types or tissues"/>
</dbReference>